<gene>
    <name evidence="2" type="ORF">F3Y22_tig00110328pilonHSYRG00824</name>
</gene>
<keyword evidence="3" id="KW-1185">Reference proteome</keyword>
<dbReference type="Gene3D" id="3.30.420.10">
    <property type="entry name" value="Ribonuclease H-like superfamily/Ribonuclease H"/>
    <property type="match status" value="1"/>
</dbReference>
<dbReference type="CDD" id="cd06222">
    <property type="entry name" value="RNase_H_like"/>
    <property type="match status" value="1"/>
</dbReference>
<dbReference type="InterPro" id="IPR036397">
    <property type="entry name" value="RNaseH_sf"/>
</dbReference>
<evidence type="ECO:0000259" key="1">
    <source>
        <dbReference type="Pfam" id="PF13456"/>
    </source>
</evidence>
<dbReference type="EMBL" id="VEPZ02000934">
    <property type="protein sequence ID" value="KAE8709907.1"/>
    <property type="molecule type" value="Genomic_DNA"/>
</dbReference>
<proteinExistence type="predicted"/>
<evidence type="ECO:0000313" key="3">
    <source>
        <dbReference type="Proteomes" id="UP000436088"/>
    </source>
</evidence>
<dbReference type="GO" id="GO:0003676">
    <property type="term" value="F:nucleic acid binding"/>
    <property type="evidence" value="ECO:0007669"/>
    <property type="project" value="InterPro"/>
</dbReference>
<accession>A0A6A3B2R1</accession>
<name>A0A6A3B2R1_HIBSY</name>
<comment type="caution">
    <text evidence="2">The sequence shown here is derived from an EMBL/GenBank/DDBJ whole genome shotgun (WGS) entry which is preliminary data.</text>
</comment>
<dbReference type="Proteomes" id="UP000436088">
    <property type="component" value="Unassembled WGS sequence"/>
</dbReference>
<dbReference type="Pfam" id="PF13456">
    <property type="entry name" value="RVT_3"/>
    <property type="match status" value="1"/>
</dbReference>
<dbReference type="PANTHER" id="PTHR47074">
    <property type="entry name" value="BNAC02G40300D PROTEIN"/>
    <property type="match status" value="1"/>
</dbReference>
<organism evidence="2 3">
    <name type="scientific">Hibiscus syriacus</name>
    <name type="common">Rose of Sharon</name>
    <dbReference type="NCBI Taxonomy" id="106335"/>
    <lineage>
        <taxon>Eukaryota</taxon>
        <taxon>Viridiplantae</taxon>
        <taxon>Streptophyta</taxon>
        <taxon>Embryophyta</taxon>
        <taxon>Tracheophyta</taxon>
        <taxon>Spermatophyta</taxon>
        <taxon>Magnoliopsida</taxon>
        <taxon>eudicotyledons</taxon>
        <taxon>Gunneridae</taxon>
        <taxon>Pentapetalae</taxon>
        <taxon>rosids</taxon>
        <taxon>malvids</taxon>
        <taxon>Malvales</taxon>
        <taxon>Malvaceae</taxon>
        <taxon>Malvoideae</taxon>
        <taxon>Hibiscus</taxon>
    </lineage>
</organism>
<sequence length="208" mass="23687">MVPTSALGSFFSMNLSEWFHWNLTSHFPFVESDIPWNTLFSSRTWHVWKNRNGWVFNGSNLPYRELLQKSLTWARFYSNNNSSNANTPLLETIQWKGPDVGCYCLNVDGATSANTGISSIGGLIRDEDDNWFLGLVLLMLFRVQMRFPAFSLSLFRVIADLCRRSRAVDFQWTPREGNQPADALAKLARNSSSSTVIYNSPLLISSIF</sequence>
<protein>
    <recommendedName>
        <fullName evidence="1">RNase H type-1 domain-containing protein</fullName>
    </recommendedName>
</protein>
<dbReference type="InterPro" id="IPR052929">
    <property type="entry name" value="RNase_H-like_EbsB-rel"/>
</dbReference>
<dbReference type="InterPro" id="IPR044730">
    <property type="entry name" value="RNase_H-like_dom_plant"/>
</dbReference>
<dbReference type="PANTHER" id="PTHR47074:SF11">
    <property type="entry name" value="REVERSE TRANSCRIPTASE-LIKE PROTEIN"/>
    <property type="match status" value="1"/>
</dbReference>
<evidence type="ECO:0000313" key="2">
    <source>
        <dbReference type="EMBL" id="KAE8709907.1"/>
    </source>
</evidence>
<dbReference type="AlphaFoldDB" id="A0A6A3B2R1"/>
<dbReference type="InterPro" id="IPR002156">
    <property type="entry name" value="RNaseH_domain"/>
</dbReference>
<dbReference type="GO" id="GO:0004523">
    <property type="term" value="F:RNA-DNA hybrid ribonuclease activity"/>
    <property type="evidence" value="ECO:0007669"/>
    <property type="project" value="InterPro"/>
</dbReference>
<feature type="domain" description="RNase H type-1" evidence="1">
    <location>
        <begin position="155"/>
        <end position="188"/>
    </location>
</feature>
<dbReference type="InterPro" id="IPR012337">
    <property type="entry name" value="RNaseH-like_sf"/>
</dbReference>
<reference evidence="2" key="1">
    <citation type="submission" date="2019-09" db="EMBL/GenBank/DDBJ databases">
        <title>Draft genome information of white flower Hibiscus syriacus.</title>
        <authorList>
            <person name="Kim Y.-M."/>
        </authorList>
    </citation>
    <scope>NUCLEOTIDE SEQUENCE [LARGE SCALE GENOMIC DNA]</scope>
    <source>
        <strain evidence="2">YM2019G1</strain>
    </source>
</reference>
<dbReference type="SUPFAM" id="SSF53098">
    <property type="entry name" value="Ribonuclease H-like"/>
    <property type="match status" value="1"/>
</dbReference>